<evidence type="ECO:0000313" key="1">
    <source>
        <dbReference type="EMBL" id="EIW90347.1"/>
    </source>
</evidence>
<proteinExistence type="predicted"/>
<dbReference type="RefSeq" id="WP_008983121.1">
    <property type="nucleotide sequence ID" value="NZ_AKKU01000001.1"/>
</dbReference>
<name>I9P5Q3_9ALTE</name>
<dbReference type="GO" id="GO:0005975">
    <property type="term" value="P:carbohydrate metabolic process"/>
    <property type="evidence" value="ECO:0007669"/>
    <property type="project" value="InterPro"/>
</dbReference>
<gene>
    <name evidence="1" type="ORF">AGRI_00710</name>
</gene>
<comment type="caution">
    <text evidence="1">The sequence shown here is derived from an EMBL/GenBank/DDBJ whole genome shotgun (WGS) entry which is preliminary data.</text>
</comment>
<keyword evidence="2" id="KW-1185">Reference proteome</keyword>
<dbReference type="SUPFAM" id="SSF88713">
    <property type="entry name" value="Glycoside hydrolase/deacetylase"/>
    <property type="match status" value="1"/>
</dbReference>
<dbReference type="AlphaFoldDB" id="I9P5Q3"/>
<dbReference type="Proteomes" id="UP000035062">
    <property type="component" value="Unassembled WGS sequence"/>
</dbReference>
<dbReference type="CDD" id="cd10935">
    <property type="entry name" value="CE4_WalW"/>
    <property type="match status" value="1"/>
</dbReference>
<dbReference type="PATRIC" id="fig|1195246.3.peg.144"/>
<sequence length="338" mass="38670">MLKAQVHGLPMFTNRSDVENITSQKPLLQVVIDTEEEFDWSKGPDRSKVSVKHLQQLHLIQDIFEQYGLKPCYVVDYPVATDRTNNQLLVDAFRHDKCEIGAHLHPWVNPPHNEPLSISNMYPGNLPYELQKQKLQALTYKITETFGCRPVIYKAGRYGFGPNTQQILEELAYQIDLSVCPAFDHSYDGGPDYHNFGVNPFLFGKNLLEIPLTAAYVGIAGSYSHHLFSFAKQYEKFRLPGVFARSGVVDRLVLSPEGFTTAEHVKITQFLLKRNVRIFTWSFHSSSIVVGNTSYVQSQKQLTEFLDRFKRFFDFFFDTLGGAATSPIQFKSLMEKQK</sequence>
<dbReference type="eggNOG" id="COG0726">
    <property type="taxonomic scope" value="Bacteria"/>
</dbReference>
<organism evidence="1 2">
    <name type="scientific">Alishewanella agri BL06</name>
    <dbReference type="NCBI Taxonomy" id="1195246"/>
    <lineage>
        <taxon>Bacteria</taxon>
        <taxon>Pseudomonadati</taxon>
        <taxon>Pseudomonadota</taxon>
        <taxon>Gammaproteobacteria</taxon>
        <taxon>Alteromonadales</taxon>
        <taxon>Alteromonadaceae</taxon>
        <taxon>Alishewanella</taxon>
    </lineage>
</organism>
<dbReference type="STRING" id="1195246.AGRI_00710"/>
<dbReference type="EMBL" id="AKKU01000001">
    <property type="protein sequence ID" value="EIW90347.1"/>
    <property type="molecule type" value="Genomic_DNA"/>
</dbReference>
<protein>
    <submittedName>
        <fullName evidence="1">WalW protein</fullName>
    </submittedName>
</protein>
<dbReference type="InterPro" id="IPR011330">
    <property type="entry name" value="Glyco_hydro/deAcase_b/a-brl"/>
</dbReference>
<accession>I9P5Q3</accession>
<dbReference type="Gene3D" id="3.20.20.370">
    <property type="entry name" value="Glycoside hydrolase/deacetylase"/>
    <property type="match status" value="1"/>
</dbReference>
<evidence type="ECO:0000313" key="2">
    <source>
        <dbReference type="Proteomes" id="UP000035062"/>
    </source>
</evidence>
<reference evidence="1 2" key="1">
    <citation type="journal article" date="2012" name="J. Bacteriol.">
        <title>Genome Sequence of Pectin-Degrading Alishewanella agri, Isolated from Landfill Soil.</title>
        <authorList>
            <person name="Kim J."/>
            <person name="Jung J."/>
            <person name="Sung J.S."/>
            <person name="Chun J."/>
            <person name="Park W."/>
        </authorList>
    </citation>
    <scope>NUCLEOTIDE SEQUENCE [LARGE SCALE GENOMIC DNA]</scope>
    <source>
        <strain evidence="1 2">BL06</strain>
    </source>
</reference>